<keyword evidence="2" id="KW-0614">Plasmid</keyword>
<protein>
    <recommendedName>
        <fullName evidence="3">Tripartite tricarboxylate transporter substrate binding protein</fullName>
    </recommendedName>
</protein>
<reference evidence="2" key="3">
    <citation type="submission" date="2009-09" db="EMBL/GenBank/DDBJ databases">
        <title>Structural analysis of ISCR8, a subgroup of IS91-like elements.</title>
        <authorList>
            <person name="Schleinitz K.M."/>
            <person name="Vallaeys T."/>
            <person name="Kleinsteuber S."/>
        </authorList>
    </citation>
    <scope>NUCLEOTIDE SEQUENCE</scope>
    <source>
        <strain evidence="2">MC1</strain>
        <plasmid evidence="2">pMC1</plasmid>
    </source>
</reference>
<dbReference type="PANTHER" id="PTHR42928:SF5">
    <property type="entry name" value="BLR1237 PROTEIN"/>
    <property type="match status" value="1"/>
</dbReference>
<sequence>MQNAAAPRGAQPTRRAVVGLVAAVTLGTIAPAARAQAWPNKPIRLVVAAGAGSSVDVFARLVGDRLSQSLGQPVIVDPRPGANGAIAGQVVTTSKNDGYTLLFAGNSALVIAPLMAKTMPYDGERDLVPVAPVVYVPLAIAVAANSPIRTMQDLIAAAKEKEMFFATPGAASLSRLIGENLNEKAGTRLVNVAYPSSGPAQTDVMGGRIPVLIDGLGGIAPHAKGGRLRLLAVSTASRFKEFLEVPTLSEAVPGLAVPGINSVMAPAGTPVEVLDLLNRRIGEITADPAIAERFLGMGARPRAVRARTWTAPCASSAPPSAG</sequence>
<dbReference type="EMBL" id="AY327575">
    <property type="protein sequence ID" value="ADM86731.1"/>
    <property type="molecule type" value="Genomic_DNA"/>
</dbReference>
<dbReference type="PIRSF" id="PIRSF017082">
    <property type="entry name" value="YflP"/>
    <property type="match status" value="1"/>
</dbReference>
<evidence type="ECO:0000256" key="1">
    <source>
        <dbReference type="ARBA" id="ARBA00006987"/>
    </source>
</evidence>
<organism evidence="2">
    <name type="scientific">Delftia acidovorans</name>
    <name type="common">Pseudomonas acidovorans</name>
    <name type="synonym">Comamonas acidovorans</name>
    <dbReference type="NCBI Taxonomy" id="80866"/>
    <lineage>
        <taxon>Bacteria</taxon>
        <taxon>Pseudomonadati</taxon>
        <taxon>Pseudomonadota</taxon>
        <taxon>Betaproteobacteria</taxon>
        <taxon>Burkholderiales</taxon>
        <taxon>Comamonadaceae</taxon>
        <taxon>Delftia</taxon>
    </lineage>
</organism>
<evidence type="ECO:0008006" key="3">
    <source>
        <dbReference type="Google" id="ProtNLM"/>
    </source>
</evidence>
<dbReference type="InterPro" id="IPR005064">
    <property type="entry name" value="BUG"/>
</dbReference>
<dbReference type="CDD" id="cd07012">
    <property type="entry name" value="PBP2_Bug_TTT"/>
    <property type="match status" value="1"/>
</dbReference>
<reference evidence="2" key="2">
    <citation type="submission" date="2009-09" db="EMBL/GenBank/DDBJ databases">
        <title>Genetic background of enantiospecific 2,4-dichlorophenoxypropionate cleavage in Delftia acidovorans MC1.</title>
        <authorList>
            <person name="Schleinitz K.M."/>
            <person name="Kleinsteuber S."/>
            <person name="Vallaeys T."/>
            <person name="Babel W."/>
        </authorList>
    </citation>
    <scope>NUCLEOTIDE SEQUENCE</scope>
    <source>
        <strain evidence="2">MC1</strain>
        <plasmid evidence="2">pMC1</plasmid>
    </source>
</reference>
<accession>E0R7M9</accession>
<reference evidence="2" key="1">
    <citation type="journal article" date="2004" name="Appl. Environ. Microbiol.">
        <title>Localization and characterization of two novel genes encoding stereospecific dioxygenases catalyzing 2(2,4-dichlorophenoxy)propionate cleavage in Delftia acidovorans MC1.</title>
        <authorList>
            <person name="Schleinitz K.M."/>
            <person name="Kleinsteuber S."/>
            <person name="Vallaeys T."/>
            <person name="Babel W."/>
        </authorList>
    </citation>
    <scope>NUCLEOTIDE SEQUENCE</scope>
    <source>
        <strain evidence="2">MC1</strain>
        <plasmid evidence="2">pMC1</plasmid>
    </source>
</reference>
<dbReference type="Gene3D" id="3.40.190.150">
    <property type="entry name" value="Bordetella uptake gene, domain 1"/>
    <property type="match status" value="1"/>
</dbReference>
<dbReference type="InterPro" id="IPR042100">
    <property type="entry name" value="Bug_dom1"/>
</dbReference>
<comment type="similarity">
    <text evidence="1">Belongs to the UPF0065 (bug) family.</text>
</comment>
<dbReference type="SUPFAM" id="SSF53850">
    <property type="entry name" value="Periplasmic binding protein-like II"/>
    <property type="match status" value="1"/>
</dbReference>
<evidence type="ECO:0000313" key="2">
    <source>
        <dbReference type="EMBL" id="ADM86731.1"/>
    </source>
</evidence>
<name>E0R7M9_DELAC</name>
<dbReference type="PROSITE" id="PS51318">
    <property type="entry name" value="TAT"/>
    <property type="match status" value="1"/>
</dbReference>
<dbReference type="Pfam" id="PF03401">
    <property type="entry name" value="TctC"/>
    <property type="match status" value="1"/>
</dbReference>
<dbReference type="InterPro" id="IPR006311">
    <property type="entry name" value="TAT_signal"/>
</dbReference>
<dbReference type="Gene3D" id="3.40.190.10">
    <property type="entry name" value="Periplasmic binding protein-like II"/>
    <property type="match status" value="1"/>
</dbReference>
<proteinExistence type="inferred from homology"/>
<geneLocation type="plasmid" evidence="2">
    <name>pMC1</name>
</geneLocation>
<dbReference type="AlphaFoldDB" id="E0R7M9"/>
<dbReference type="PANTHER" id="PTHR42928">
    <property type="entry name" value="TRICARBOXYLATE-BINDING PROTEIN"/>
    <property type="match status" value="1"/>
</dbReference>